<dbReference type="AlphaFoldDB" id="A0A941DHD8"/>
<keyword evidence="3" id="KW-1003">Cell membrane</keyword>
<feature type="transmembrane region" description="Helical" evidence="7">
    <location>
        <begin position="67"/>
        <end position="95"/>
    </location>
</feature>
<evidence type="ECO:0000313" key="9">
    <source>
        <dbReference type="Proteomes" id="UP000680067"/>
    </source>
</evidence>
<gene>
    <name evidence="8" type="ORF">KDM89_02315</name>
</gene>
<evidence type="ECO:0000256" key="4">
    <source>
        <dbReference type="ARBA" id="ARBA00022692"/>
    </source>
</evidence>
<dbReference type="GO" id="GO:0005886">
    <property type="term" value="C:plasma membrane"/>
    <property type="evidence" value="ECO:0007669"/>
    <property type="project" value="UniProtKB-SubCell"/>
</dbReference>
<dbReference type="GO" id="GO:0000041">
    <property type="term" value="P:transition metal ion transport"/>
    <property type="evidence" value="ECO:0007669"/>
    <property type="project" value="InterPro"/>
</dbReference>
<protein>
    <submittedName>
        <fullName evidence="8">Energy-coupling factor ABC transporter permease</fullName>
    </submittedName>
</protein>
<comment type="subcellular location">
    <subcellularLocation>
        <location evidence="1">Cell membrane</location>
        <topology evidence="1">Multi-pass membrane protein</topology>
    </subcellularLocation>
</comment>
<dbReference type="InterPro" id="IPR002751">
    <property type="entry name" value="CbiM/NikMN"/>
</dbReference>
<evidence type="ECO:0000256" key="2">
    <source>
        <dbReference type="ARBA" id="ARBA00022448"/>
    </source>
</evidence>
<evidence type="ECO:0000256" key="6">
    <source>
        <dbReference type="ARBA" id="ARBA00023136"/>
    </source>
</evidence>
<dbReference type="RefSeq" id="WP_212686308.1">
    <property type="nucleotide sequence ID" value="NZ_JAGSPN010000001.1"/>
</dbReference>
<evidence type="ECO:0000256" key="5">
    <source>
        <dbReference type="ARBA" id="ARBA00022989"/>
    </source>
</evidence>
<feature type="transmembrane region" description="Helical" evidence="7">
    <location>
        <begin position="7"/>
        <end position="25"/>
    </location>
</feature>
<feature type="transmembrane region" description="Helical" evidence="7">
    <location>
        <begin position="165"/>
        <end position="193"/>
    </location>
</feature>
<dbReference type="Pfam" id="PF01891">
    <property type="entry name" value="CbiM"/>
    <property type="match status" value="1"/>
</dbReference>
<name>A0A941DHD8_9BURK</name>
<reference evidence="8" key="1">
    <citation type="submission" date="2021-04" db="EMBL/GenBank/DDBJ databases">
        <title>novel species isolated from subtropical streams in China.</title>
        <authorList>
            <person name="Lu H."/>
        </authorList>
    </citation>
    <scope>NUCLEOTIDE SEQUENCE</scope>
    <source>
        <strain evidence="8">LFS511W</strain>
    </source>
</reference>
<keyword evidence="9" id="KW-1185">Reference proteome</keyword>
<accession>A0A941DHD8</accession>
<sequence length="216" mass="24493">MHIEPGLIAPVKLSLAAATAALVYLRVLPRWLRQPRLWVRTALAAVFFSMFMQAFHMQVGPSELHFIGAMLVYLSFGYLPAMLGFGIGLFLQALIFEPQDMVHLAVNTLSLVIPLTVVHWRFGKQTAELNWQRILKLDAVYYSGVTLMVAFWLSMAEVATPFSAWLQFAASYLLVVAAEPVMTLALLSVFRVLRQRPELPRWMRVCLDEGRWSARV</sequence>
<dbReference type="EMBL" id="JAGSPN010000001">
    <property type="protein sequence ID" value="MBR7780962.1"/>
    <property type="molecule type" value="Genomic_DNA"/>
</dbReference>
<evidence type="ECO:0000256" key="7">
    <source>
        <dbReference type="SAM" id="Phobius"/>
    </source>
</evidence>
<comment type="caution">
    <text evidence="8">The sequence shown here is derived from an EMBL/GenBank/DDBJ whole genome shotgun (WGS) entry which is preliminary data.</text>
</comment>
<feature type="transmembrane region" description="Helical" evidence="7">
    <location>
        <begin position="134"/>
        <end position="153"/>
    </location>
</feature>
<dbReference type="Gene3D" id="1.10.1760.20">
    <property type="match status" value="1"/>
</dbReference>
<proteinExistence type="predicted"/>
<keyword evidence="6 7" id="KW-0472">Membrane</keyword>
<evidence type="ECO:0000256" key="1">
    <source>
        <dbReference type="ARBA" id="ARBA00004651"/>
    </source>
</evidence>
<dbReference type="Proteomes" id="UP000680067">
    <property type="component" value="Unassembled WGS sequence"/>
</dbReference>
<keyword evidence="2" id="KW-0813">Transport</keyword>
<keyword evidence="5 7" id="KW-1133">Transmembrane helix</keyword>
<evidence type="ECO:0000313" key="8">
    <source>
        <dbReference type="EMBL" id="MBR7780962.1"/>
    </source>
</evidence>
<keyword evidence="4 7" id="KW-0812">Transmembrane</keyword>
<evidence type="ECO:0000256" key="3">
    <source>
        <dbReference type="ARBA" id="ARBA00022475"/>
    </source>
</evidence>
<organism evidence="8 9">
    <name type="scientific">Undibacterium luofuense</name>
    <dbReference type="NCBI Taxonomy" id="2828733"/>
    <lineage>
        <taxon>Bacteria</taxon>
        <taxon>Pseudomonadati</taxon>
        <taxon>Pseudomonadota</taxon>
        <taxon>Betaproteobacteria</taxon>
        <taxon>Burkholderiales</taxon>
        <taxon>Oxalobacteraceae</taxon>
        <taxon>Undibacterium</taxon>
    </lineage>
</organism>
<feature type="transmembrane region" description="Helical" evidence="7">
    <location>
        <begin position="37"/>
        <end position="55"/>
    </location>
</feature>